<feature type="transmembrane region" description="Helical" evidence="8">
    <location>
        <begin position="393"/>
        <end position="413"/>
    </location>
</feature>
<feature type="transmembrane region" description="Helical" evidence="8">
    <location>
        <begin position="164"/>
        <end position="186"/>
    </location>
</feature>
<dbReference type="GO" id="GO:0022857">
    <property type="term" value="F:transmembrane transporter activity"/>
    <property type="evidence" value="ECO:0007669"/>
    <property type="project" value="InterPro"/>
</dbReference>
<accession>A0A8X6U8F6</accession>
<feature type="transmembrane region" description="Helical" evidence="8">
    <location>
        <begin position="198"/>
        <end position="222"/>
    </location>
</feature>
<evidence type="ECO:0000313" key="10">
    <source>
        <dbReference type="Proteomes" id="UP000887013"/>
    </source>
</evidence>
<dbReference type="AlphaFoldDB" id="A0A8X6U8F6"/>
<feature type="transmembrane region" description="Helical" evidence="8">
    <location>
        <begin position="360"/>
        <end position="381"/>
    </location>
</feature>
<evidence type="ECO:0000256" key="6">
    <source>
        <dbReference type="ARBA" id="ARBA00023136"/>
    </source>
</evidence>
<name>A0A8X6U8F6_NEPPI</name>
<dbReference type="InterPro" id="IPR018456">
    <property type="entry name" value="PTR2_symporter_CS"/>
</dbReference>
<dbReference type="Gene3D" id="1.20.1250.20">
    <property type="entry name" value="MFS general substrate transporter like domains"/>
    <property type="match status" value="1"/>
</dbReference>
<reference evidence="9" key="1">
    <citation type="submission" date="2020-08" db="EMBL/GenBank/DDBJ databases">
        <title>Multicomponent nature underlies the extraordinary mechanical properties of spider dragline silk.</title>
        <authorList>
            <person name="Kono N."/>
            <person name="Nakamura H."/>
            <person name="Mori M."/>
            <person name="Yoshida Y."/>
            <person name="Ohtoshi R."/>
            <person name="Malay A.D."/>
            <person name="Moran D.A.P."/>
            <person name="Tomita M."/>
            <person name="Numata K."/>
            <person name="Arakawa K."/>
        </authorList>
    </citation>
    <scope>NUCLEOTIDE SEQUENCE</scope>
</reference>
<feature type="compositionally biased region" description="Basic and acidic residues" evidence="7">
    <location>
        <begin position="1"/>
        <end position="11"/>
    </location>
</feature>
<protein>
    <submittedName>
        <fullName evidence="9">Uncharacterized protein</fullName>
    </submittedName>
</protein>
<dbReference type="GO" id="GO:0016020">
    <property type="term" value="C:membrane"/>
    <property type="evidence" value="ECO:0007669"/>
    <property type="project" value="UniProtKB-SubCell"/>
</dbReference>
<evidence type="ECO:0000256" key="2">
    <source>
        <dbReference type="ARBA" id="ARBA00005982"/>
    </source>
</evidence>
<dbReference type="PROSITE" id="PS01022">
    <property type="entry name" value="PTR2_1"/>
    <property type="match status" value="1"/>
</dbReference>
<dbReference type="PANTHER" id="PTHR11654">
    <property type="entry name" value="OLIGOPEPTIDE TRANSPORTER-RELATED"/>
    <property type="match status" value="1"/>
</dbReference>
<comment type="similarity">
    <text evidence="2">Belongs to the major facilitator superfamily. Proton-dependent oligopeptide transporter (POT/PTR) (TC 2.A.17) family.</text>
</comment>
<dbReference type="EMBL" id="BMAW01076847">
    <property type="protein sequence ID" value="GFU03392.1"/>
    <property type="molecule type" value="Genomic_DNA"/>
</dbReference>
<feature type="region of interest" description="Disordered" evidence="7">
    <location>
        <begin position="1"/>
        <end position="56"/>
    </location>
</feature>
<evidence type="ECO:0000256" key="8">
    <source>
        <dbReference type="SAM" id="Phobius"/>
    </source>
</evidence>
<proteinExistence type="inferred from homology"/>
<dbReference type="GO" id="GO:0006857">
    <property type="term" value="P:oligopeptide transport"/>
    <property type="evidence" value="ECO:0007669"/>
    <property type="project" value="InterPro"/>
</dbReference>
<dbReference type="OrthoDB" id="6417716at2759"/>
<keyword evidence="4" id="KW-0571">Peptide transport</keyword>
<evidence type="ECO:0000313" key="9">
    <source>
        <dbReference type="EMBL" id="GFU03392.1"/>
    </source>
</evidence>
<evidence type="ECO:0000256" key="4">
    <source>
        <dbReference type="ARBA" id="ARBA00022856"/>
    </source>
</evidence>
<feature type="compositionally biased region" description="Basic and acidic residues" evidence="7">
    <location>
        <begin position="19"/>
        <end position="56"/>
    </location>
</feature>
<feature type="transmembrane region" description="Helical" evidence="8">
    <location>
        <begin position="234"/>
        <end position="254"/>
    </location>
</feature>
<comment type="subcellular location">
    <subcellularLocation>
        <location evidence="1">Membrane</location>
        <topology evidence="1">Multi-pass membrane protein</topology>
    </subcellularLocation>
</comment>
<keyword evidence="10" id="KW-1185">Reference proteome</keyword>
<evidence type="ECO:0000256" key="3">
    <source>
        <dbReference type="ARBA" id="ARBA00022692"/>
    </source>
</evidence>
<gene>
    <name evidence="9" type="primary">SLC15A2</name>
    <name evidence="9" type="ORF">NPIL_388151</name>
</gene>
<keyword evidence="3 8" id="KW-0812">Transmembrane</keyword>
<comment type="caution">
    <text evidence="9">The sequence shown here is derived from an EMBL/GenBank/DDBJ whole genome shotgun (WGS) entry which is preliminary data.</text>
</comment>
<sequence length="692" mass="79335">MSDKGATKSNEEIEEKSDDNERKNDSLQTKKEDSDNEPNKEKDERKVEDLCSEDKGNQQKIPRSTYFLLGYEFGEQYTSFTLRTLLTVFLTQQLQFEPNTALTISHFYKGFSSFMPLFGGILADSWLGKFKVIIYLSILYAFGNFILTVGPIPNNLFTSRAVSLVGLFIIAIGTGSIRPCITAFVGDQFEVHQTELRIQIFSFFYFVINFSRILSTAIAPFLRNISCFEDPNCFPLAFFVSSVLFIIALGVILFGKSMYVIKQAEGSVFLSVFQCMSYARHKKAVAESEKREHWLDYADDKYRKDIIYDIKCLLNLLLINIPFPLFWTLFDLQGSRWVFQAVNMNGELNGFFIRPEQMQIVNPIMFLLLIPLFEYAIYPLLSQLNICSTPLQRMTVGGILSAFAFIIAAFIHLKIESEFPHQPPDGMSEILIINNSPCNLLMKSPETSMIRHFEYFFVKSLPLRQSVTWQFVPFDCSAAKDVRRSFNSSSAYESMMVTLENNELHIYVSNDTRNKRADGNPNVRLFFTKDKEFDPNEVVFFTFVSFKKQYEFPVNTSISMKSGMTEYYPLKPAVYDVHFPHNISDHEKNPTGGVKFKTGGSYTVYVYQNVSANISLVNAVMTVKATSVHILWQIPQIFVITVFEYYGNPILARFCDSFLLMKKFGNAGYRKKTANLLRCHNTMASSYDLLTQ</sequence>
<keyword evidence="6 8" id="KW-0472">Membrane</keyword>
<dbReference type="InterPro" id="IPR036259">
    <property type="entry name" value="MFS_trans_sf"/>
</dbReference>
<keyword evidence="5 8" id="KW-1133">Transmembrane helix</keyword>
<feature type="transmembrane region" description="Helical" evidence="8">
    <location>
        <begin position="312"/>
        <end position="330"/>
    </location>
</feature>
<evidence type="ECO:0000256" key="5">
    <source>
        <dbReference type="ARBA" id="ARBA00022989"/>
    </source>
</evidence>
<keyword evidence="4" id="KW-0813">Transport</keyword>
<evidence type="ECO:0000256" key="7">
    <source>
        <dbReference type="SAM" id="MobiDB-lite"/>
    </source>
</evidence>
<dbReference type="InterPro" id="IPR000109">
    <property type="entry name" value="POT_fam"/>
</dbReference>
<keyword evidence="4" id="KW-0653">Protein transport</keyword>
<organism evidence="9 10">
    <name type="scientific">Nephila pilipes</name>
    <name type="common">Giant wood spider</name>
    <name type="synonym">Nephila maculata</name>
    <dbReference type="NCBI Taxonomy" id="299642"/>
    <lineage>
        <taxon>Eukaryota</taxon>
        <taxon>Metazoa</taxon>
        <taxon>Ecdysozoa</taxon>
        <taxon>Arthropoda</taxon>
        <taxon>Chelicerata</taxon>
        <taxon>Arachnida</taxon>
        <taxon>Araneae</taxon>
        <taxon>Araneomorphae</taxon>
        <taxon>Entelegynae</taxon>
        <taxon>Araneoidea</taxon>
        <taxon>Nephilidae</taxon>
        <taxon>Nephila</taxon>
    </lineage>
</organism>
<dbReference type="SUPFAM" id="SSF103473">
    <property type="entry name" value="MFS general substrate transporter"/>
    <property type="match status" value="1"/>
</dbReference>
<dbReference type="Pfam" id="PF00854">
    <property type="entry name" value="PTR2"/>
    <property type="match status" value="1"/>
</dbReference>
<feature type="transmembrane region" description="Helical" evidence="8">
    <location>
        <begin position="132"/>
        <end position="152"/>
    </location>
</feature>
<dbReference type="Proteomes" id="UP000887013">
    <property type="component" value="Unassembled WGS sequence"/>
</dbReference>
<evidence type="ECO:0000256" key="1">
    <source>
        <dbReference type="ARBA" id="ARBA00004141"/>
    </source>
</evidence>